<accession>A0A0A5GGE4</accession>
<name>A0A0A5GGE4_9BACI</name>
<dbReference type="Proteomes" id="UP000030403">
    <property type="component" value="Unassembled WGS sequence"/>
</dbReference>
<keyword evidence="3" id="KW-1185">Reference proteome</keyword>
<feature type="domain" description="Methyltransferase" evidence="1">
    <location>
        <begin position="40"/>
        <end position="154"/>
    </location>
</feature>
<dbReference type="RefSeq" id="WP_027447754.1">
    <property type="nucleotide sequence ID" value="NZ_AVPF01000004.1"/>
</dbReference>
<reference evidence="2 3" key="1">
    <citation type="submission" date="2013-08" db="EMBL/GenBank/DDBJ databases">
        <authorList>
            <person name="Huang J."/>
            <person name="Wang G."/>
        </authorList>
    </citation>
    <scope>NUCLEOTIDE SEQUENCE [LARGE SCALE GENOMIC DNA]</scope>
    <source>
        <strain evidence="2 3">BH030004</strain>
    </source>
</reference>
<dbReference type="OrthoDB" id="43862at2"/>
<dbReference type="eggNOG" id="COG4106">
    <property type="taxonomic scope" value="Bacteria"/>
</dbReference>
<proteinExistence type="predicted"/>
<evidence type="ECO:0000259" key="1">
    <source>
        <dbReference type="Pfam" id="PF13847"/>
    </source>
</evidence>
<evidence type="ECO:0000313" key="2">
    <source>
        <dbReference type="EMBL" id="KGX91044.1"/>
    </source>
</evidence>
<dbReference type="Gene3D" id="3.40.50.150">
    <property type="entry name" value="Vaccinia Virus protein VP39"/>
    <property type="match status" value="1"/>
</dbReference>
<dbReference type="STRING" id="1385511.GCA_000425225_00261"/>
<dbReference type="CDD" id="cd02440">
    <property type="entry name" value="AdoMet_MTases"/>
    <property type="match status" value="1"/>
</dbReference>
<dbReference type="Pfam" id="PF13847">
    <property type="entry name" value="Methyltransf_31"/>
    <property type="match status" value="1"/>
</dbReference>
<comment type="caution">
    <text evidence="2">The sequence shown here is derived from an EMBL/GenBank/DDBJ whole genome shotgun (WGS) entry which is preliminary data.</text>
</comment>
<gene>
    <name evidence="2" type="ORF">N783_13595</name>
</gene>
<dbReference type="PANTHER" id="PTHR43861">
    <property type="entry name" value="TRANS-ACONITATE 2-METHYLTRANSFERASE-RELATED"/>
    <property type="match status" value="1"/>
</dbReference>
<organism evidence="2 3">
    <name type="scientific">Pontibacillus marinus BH030004 = DSM 16465</name>
    <dbReference type="NCBI Taxonomy" id="1385511"/>
    <lineage>
        <taxon>Bacteria</taxon>
        <taxon>Bacillati</taxon>
        <taxon>Bacillota</taxon>
        <taxon>Bacilli</taxon>
        <taxon>Bacillales</taxon>
        <taxon>Bacillaceae</taxon>
        <taxon>Pontibacillus</taxon>
    </lineage>
</organism>
<dbReference type="InterPro" id="IPR029063">
    <property type="entry name" value="SAM-dependent_MTases_sf"/>
</dbReference>
<evidence type="ECO:0000313" key="3">
    <source>
        <dbReference type="Proteomes" id="UP000030403"/>
    </source>
</evidence>
<dbReference type="InterPro" id="IPR025714">
    <property type="entry name" value="Methyltranfer_dom"/>
</dbReference>
<dbReference type="AlphaFoldDB" id="A0A0A5GGE4"/>
<dbReference type="EMBL" id="AVPF01000004">
    <property type="protein sequence ID" value="KGX91044.1"/>
    <property type="molecule type" value="Genomic_DNA"/>
</dbReference>
<sequence>MVNDIFLNKVYSSSYPFTRKINKKIFGDYMEKIIEHLKDKKTFKILDVGCGTGQFTSLLSNYFDYKELEVEIDGVDSSPEMLKVAEELTRNDRNIKLIESDILSFKPKQKYDLIFSSEMIHLVDDTQEFFERLNNLISMDGVIAIRTSTHKQLYEREWYKYFPGTLLIDITRHKSSYEIKATLESLGFILKQYEIDESEQINSREYLNIFENRSYSTLRLIPDSIYYESLNKLRKEVLKTDTVIKDYKMTLYIAGKEI</sequence>
<protein>
    <recommendedName>
        <fullName evidence="1">Methyltransferase domain-containing protein</fullName>
    </recommendedName>
</protein>
<dbReference type="SUPFAM" id="SSF53335">
    <property type="entry name" value="S-adenosyl-L-methionine-dependent methyltransferases"/>
    <property type="match status" value="1"/>
</dbReference>